<dbReference type="InterPro" id="IPR036145">
    <property type="entry name" value="MinC_C_sf"/>
</dbReference>
<dbReference type="SUPFAM" id="SSF63848">
    <property type="entry name" value="Cell-division inhibitor MinC, C-terminal domain"/>
    <property type="match status" value="1"/>
</dbReference>
<dbReference type="OrthoDB" id="9794530at2"/>
<dbReference type="GO" id="GO:0051302">
    <property type="term" value="P:regulation of cell division"/>
    <property type="evidence" value="ECO:0007669"/>
    <property type="project" value="InterPro"/>
</dbReference>
<evidence type="ECO:0000256" key="4">
    <source>
        <dbReference type="ARBA" id="ARBA00023306"/>
    </source>
</evidence>
<comment type="similarity">
    <text evidence="1 6">Belongs to the MinC family.</text>
</comment>
<evidence type="ECO:0000256" key="6">
    <source>
        <dbReference type="HAMAP-Rule" id="MF_00267"/>
    </source>
</evidence>
<evidence type="ECO:0000256" key="5">
    <source>
        <dbReference type="ARBA" id="ARBA00025606"/>
    </source>
</evidence>
<dbReference type="InterPro" id="IPR013033">
    <property type="entry name" value="MinC"/>
</dbReference>
<comment type="subunit">
    <text evidence="6">Interacts with MinD and FtsZ.</text>
</comment>
<dbReference type="InterPro" id="IPR007874">
    <property type="entry name" value="MinC_N"/>
</dbReference>
<keyword evidence="4 6" id="KW-0131">Cell cycle</keyword>
<accession>A0A370G3Y4</accession>
<dbReference type="GO" id="GO:0000902">
    <property type="term" value="P:cell morphogenesis"/>
    <property type="evidence" value="ECO:0007669"/>
    <property type="project" value="InterPro"/>
</dbReference>
<feature type="domain" description="Septum formation inhibitor MinC C-terminal" evidence="7">
    <location>
        <begin position="136"/>
        <end position="236"/>
    </location>
</feature>
<proteinExistence type="inferred from homology"/>
<evidence type="ECO:0000256" key="3">
    <source>
        <dbReference type="ARBA" id="ARBA00023210"/>
    </source>
</evidence>
<reference evidence="9 12" key="2">
    <citation type="submission" date="2020-04" db="EMBL/GenBank/DDBJ databases">
        <title>Description of novel Gluconacetobacter.</title>
        <authorList>
            <person name="Sombolestani A."/>
        </authorList>
    </citation>
    <scope>NUCLEOTIDE SEQUENCE [LARGE SCALE GENOMIC DNA]</scope>
    <source>
        <strain evidence="9 12">LMG 1382</strain>
    </source>
</reference>
<keyword evidence="11" id="KW-1185">Reference proteome</keyword>
<dbReference type="InterPro" id="IPR005526">
    <property type="entry name" value="Septum_form_inhib_MinC_C"/>
</dbReference>
<dbReference type="Pfam" id="PF05209">
    <property type="entry name" value="MinC_N"/>
    <property type="match status" value="1"/>
</dbReference>
<dbReference type="EMBL" id="JABEQI010000011">
    <property type="protein sequence ID" value="MBB2187784.1"/>
    <property type="molecule type" value="Genomic_DNA"/>
</dbReference>
<dbReference type="GO" id="GO:1901891">
    <property type="term" value="P:regulation of cell septum assembly"/>
    <property type="evidence" value="ECO:0007669"/>
    <property type="project" value="InterPro"/>
</dbReference>
<dbReference type="EMBL" id="QQAW01000006">
    <property type="protein sequence ID" value="RDI37314.1"/>
    <property type="molecule type" value="Genomic_DNA"/>
</dbReference>
<dbReference type="InterPro" id="IPR016098">
    <property type="entry name" value="CAP/MinC_C"/>
</dbReference>
<keyword evidence="3 6" id="KW-0717">Septation</keyword>
<organism evidence="10 11">
    <name type="scientific">Gluconacetobacter liquefaciens</name>
    <name type="common">Acetobacter liquefaciens</name>
    <dbReference type="NCBI Taxonomy" id="89584"/>
    <lineage>
        <taxon>Bacteria</taxon>
        <taxon>Pseudomonadati</taxon>
        <taxon>Pseudomonadota</taxon>
        <taxon>Alphaproteobacteria</taxon>
        <taxon>Acetobacterales</taxon>
        <taxon>Acetobacteraceae</taxon>
        <taxon>Gluconacetobacter</taxon>
    </lineage>
</organism>
<dbReference type="Gene3D" id="3.30.70.260">
    <property type="match status" value="1"/>
</dbReference>
<dbReference type="Proteomes" id="UP000254958">
    <property type="component" value="Unassembled WGS sequence"/>
</dbReference>
<gene>
    <name evidence="6 9" type="primary">minC</name>
    <name evidence="10" type="ORF">C7453_10637</name>
    <name evidence="9" type="ORF">HLH32_15635</name>
</gene>
<evidence type="ECO:0000313" key="10">
    <source>
        <dbReference type="EMBL" id="RDI37314.1"/>
    </source>
</evidence>
<name>A0A370G3Y4_GLULI</name>
<dbReference type="Pfam" id="PF03775">
    <property type="entry name" value="MinC_C"/>
    <property type="match status" value="1"/>
</dbReference>
<evidence type="ECO:0000313" key="9">
    <source>
        <dbReference type="EMBL" id="MBB2187784.1"/>
    </source>
</evidence>
<dbReference type="GO" id="GO:0000917">
    <property type="term" value="P:division septum assembly"/>
    <property type="evidence" value="ECO:0007669"/>
    <property type="project" value="UniProtKB-KW"/>
</dbReference>
<evidence type="ECO:0000259" key="7">
    <source>
        <dbReference type="Pfam" id="PF03775"/>
    </source>
</evidence>
<keyword evidence="2 6" id="KW-0132">Cell division</keyword>
<evidence type="ECO:0000313" key="12">
    <source>
        <dbReference type="Proteomes" id="UP000562982"/>
    </source>
</evidence>
<reference evidence="10 11" key="1">
    <citation type="submission" date="2018-07" db="EMBL/GenBank/DDBJ databases">
        <title>Genomic Encyclopedia of Type Strains, Phase IV (KMG-IV): sequencing the most valuable type-strain genomes for metagenomic binning, comparative biology and taxonomic classification.</title>
        <authorList>
            <person name="Goeker M."/>
        </authorList>
    </citation>
    <scope>NUCLEOTIDE SEQUENCE [LARGE SCALE GENOMIC DNA]</scope>
    <source>
        <strain evidence="10 11">DSM 5603</strain>
    </source>
</reference>
<sequence>MSDETRPLPRIRARGRSFLALVLSPEAELDDWLRGLDAQIARSPSFFVGKPIILDLGLLSGDAEGLAELYPALLERGVRIIGIEGADPDWPAVAGWDWPMAFEGGRAAGTVELPDEDTDGTAPAVVQPAGPSSALVVEGPVRSGQSVQNPDGDVVVIGSVASGAEISAGGSVHVYGTLRGRAIAGMGGQTGARIFAGVMKAELLAIDGYYMIAEEIDPALHGRSAQAMLEDDTLVVRTLN</sequence>
<evidence type="ECO:0000259" key="8">
    <source>
        <dbReference type="Pfam" id="PF05209"/>
    </source>
</evidence>
<feature type="domain" description="Septum formation inhibitor MinC N-terminal" evidence="8">
    <location>
        <begin position="18"/>
        <end position="79"/>
    </location>
</feature>
<evidence type="ECO:0000256" key="2">
    <source>
        <dbReference type="ARBA" id="ARBA00022618"/>
    </source>
</evidence>
<protein>
    <recommendedName>
        <fullName evidence="6">Probable septum site-determining protein MinC</fullName>
    </recommendedName>
</protein>
<dbReference type="AlphaFoldDB" id="A0A370G3Y4"/>
<evidence type="ECO:0000313" key="11">
    <source>
        <dbReference type="Proteomes" id="UP000254958"/>
    </source>
</evidence>
<comment type="caution">
    <text evidence="10">The sequence shown here is derived from an EMBL/GenBank/DDBJ whole genome shotgun (WGS) entry which is preliminary data.</text>
</comment>
<dbReference type="NCBIfam" id="TIGR01222">
    <property type="entry name" value="minC"/>
    <property type="match status" value="1"/>
</dbReference>
<evidence type="ECO:0000256" key="1">
    <source>
        <dbReference type="ARBA" id="ARBA00006291"/>
    </source>
</evidence>
<dbReference type="PANTHER" id="PTHR34108">
    <property type="entry name" value="SEPTUM SITE-DETERMINING PROTEIN MINC"/>
    <property type="match status" value="1"/>
</dbReference>
<dbReference type="PANTHER" id="PTHR34108:SF1">
    <property type="entry name" value="SEPTUM SITE-DETERMINING PROTEIN MINC"/>
    <property type="match status" value="1"/>
</dbReference>
<comment type="function">
    <text evidence="5 6">Cell division inhibitor that blocks the formation of polar Z ring septums. Rapidly oscillates between the poles of the cell to destabilize FtsZ filaments that have formed before they mature into polar Z rings. Prevents FtsZ polymerization.</text>
</comment>
<dbReference type="HAMAP" id="MF_00267">
    <property type="entry name" value="MinC"/>
    <property type="match status" value="1"/>
</dbReference>
<dbReference type="Gene3D" id="2.160.20.70">
    <property type="match status" value="1"/>
</dbReference>
<dbReference type="Proteomes" id="UP000562982">
    <property type="component" value="Unassembled WGS sequence"/>
</dbReference>
<dbReference type="RefSeq" id="WP_114727693.1">
    <property type="nucleotide sequence ID" value="NZ_BJMI01000028.1"/>
</dbReference>